<dbReference type="Gene3D" id="2.130.10.10">
    <property type="entry name" value="YVTN repeat-like/Quinoprotein amine dehydrogenase"/>
    <property type="match status" value="3"/>
</dbReference>
<feature type="domain" description="Sortilin N-terminal" evidence="2">
    <location>
        <begin position="119"/>
        <end position="245"/>
    </location>
</feature>
<dbReference type="AlphaFoldDB" id="D6PCF5"/>
<sequence>MSFSVFAKDVDINKKNKNDLDSILLEVGEWRDIGPFRGGRSTTATGITGNDQIYYMGTTGGGLWKTYDAGLSWKNVSDGFFATGSVGAVSVSESNNNIVVVGMGESPVRGVMTSSGDGVYKSVDAGETWEHIGLEGTKHISQVRIHPDNPDVMYVSAQGSPYIDTQDRGVYRTTDGGKNWKKVLFVDASSGAIDLTMDYTNPRILYAAFWDHQRLPWYVRSGGKGSGIWKSIDGGDTWKKLEDGLPKSLMGKIGVTVSRANPKLLYAIIESDEGGLYKSQDGGESWRLVNDERVLRARSWYYMHIYADPSDENVVYVLNAPMMKSIDGGNTFTNIPVPHGDNHYLWINPDNSDIMINSNDGGANISFNAGKSWSTQKNQPTSQFYRVNVDNRFPYWVYGGQQDNSSVAIKSSTFSNGISWKDWIAGVGGCETAYVAFDKNNPVLMYAGCYQGIITEYNLNLDNSRNIMAYPAMGLGEPSDEQKYRFNWNAPIIVSMHNPDVIYHAANKLLRTTDRGTTWEEISPDLTKIKRKFRSGWWPYNK</sequence>
<evidence type="ECO:0000259" key="2">
    <source>
        <dbReference type="Pfam" id="PF15902"/>
    </source>
</evidence>
<reference evidence="3" key="1">
    <citation type="journal article" date="2010" name="ISME J.">
        <title>Metagenome of the Mediterranean deep chlorophyll maximum studied by direct and fosmid library 454 pyrosequencing.</title>
        <authorList>
            <person name="Ghai R."/>
            <person name="Martin-Cuadrado A.B."/>
            <person name="Molto A.G."/>
            <person name="Heredia I.G."/>
            <person name="Cabrera R."/>
            <person name="Martin J."/>
            <person name="Verdu M."/>
            <person name="Deschamps P."/>
            <person name="Moreira D."/>
            <person name="Lopez-Garcia P."/>
            <person name="Mira A."/>
            <person name="Rodriguez-Valera F."/>
        </authorList>
    </citation>
    <scope>NUCLEOTIDE SEQUENCE</scope>
</reference>
<dbReference type="PANTHER" id="PTHR43739">
    <property type="entry name" value="XYLOGLUCANASE (EUROFUNG)"/>
    <property type="match status" value="1"/>
</dbReference>
<evidence type="ECO:0000313" key="3">
    <source>
        <dbReference type="EMBL" id="ADD93406.1"/>
    </source>
</evidence>
<keyword evidence="1" id="KW-0677">Repeat</keyword>
<dbReference type="EMBL" id="GU942981">
    <property type="protein sequence ID" value="ADD93406.1"/>
    <property type="molecule type" value="Genomic_DNA"/>
</dbReference>
<evidence type="ECO:0000256" key="1">
    <source>
        <dbReference type="ARBA" id="ARBA00022737"/>
    </source>
</evidence>
<dbReference type="SUPFAM" id="SSF110296">
    <property type="entry name" value="Oligoxyloglucan reducing end-specific cellobiohydrolase"/>
    <property type="match status" value="3"/>
</dbReference>
<dbReference type="InterPro" id="IPR015943">
    <property type="entry name" value="WD40/YVTN_repeat-like_dom_sf"/>
</dbReference>
<proteinExistence type="predicted"/>
<dbReference type="GO" id="GO:0010411">
    <property type="term" value="P:xyloglucan metabolic process"/>
    <property type="evidence" value="ECO:0007669"/>
    <property type="project" value="TreeGrafter"/>
</dbReference>
<organism evidence="3">
    <name type="scientific">uncultured marine bacterium MedDCM-OCT-S04-C102</name>
    <dbReference type="NCBI Taxonomy" id="743048"/>
    <lineage>
        <taxon>Bacteria</taxon>
        <taxon>environmental samples</taxon>
    </lineage>
</organism>
<accession>D6PCF5</accession>
<dbReference type="Pfam" id="PF15902">
    <property type="entry name" value="Sortilin-Vps10"/>
    <property type="match status" value="1"/>
</dbReference>
<dbReference type="CDD" id="cd15482">
    <property type="entry name" value="Sialidase_non-viral"/>
    <property type="match status" value="1"/>
</dbReference>
<dbReference type="PANTHER" id="PTHR43739:SF5">
    <property type="entry name" value="EXO-ALPHA-SIALIDASE"/>
    <property type="match status" value="1"/>
</dbReference>
<dbReference type="InterPro" id="IPR052025">
    <property type="entry name" value="Xyloglucanase_GH74"/>
</dbReference>
<name>D6PCF5_9BACT</name>
<dbReference type="InterPro" id="IPR031778">
    <property type="entry name" value="Sortilin_N"/>
</dbReference>
<protein>
    <recommendedName>
        <fullName evidence="2">Sortilin N-terminal domain-containing protein</fullName>
    </recommendedName>
</protein>